<feature type="signal peptide" evidence="1">
    <location>
        <begin position="1"/>
        <end position="22"/>
    </location>
</feature>
<dbReference type="OMA" id="QWENETC"/>
<reference evidence="2 3" key="1">
    <citation type="submission" date="2015-12" db="EMBL/GenBank/DDBJ databases">
        <title>Dictyostelia acquired genes for synthesis and detection of signals that induce cell-type specialization by lateral gene transfer from prokaryotes.</title>
        <authorList>
            <person name="Gloeckner G."/>
            <person name="Schaap P."/>
        </authorList>
    </citation>
    <scope>NUCLEOTIDE SEQUENCE [LARGE SCALE GENOMIC DNA]</scope>
    <source>
        <strain evidence="2 3">TK</strain>
    </source>
</reference>
<dbReference type="InterPro" id="IPR021837">
    <property type="entry name" value="CfaA/B/C"/>
</dbReference>
<dbReference type="PANTHER" id="PTHR38739:SF3">
    <property type="entry name" value="TRANSMEMBRANE PROTEIN"/>
    <property type="match status" value="1"/>
</dbReference>
<dbReference type="OrthoDB" id="16410at2759"/>
<dbReference type="FunCoup" id="A0A152A7P6">
    <property type="interactions" value="738"/>
</dbReference>
<evidence type="ECO:0000313" key="3">
    <source>
        <dbReference type="Proteomes" id="UP000076078"/>
    </source>
</evidence>
<comment type="caution">
    <text evidence="2">The sequence shown here is derived from an EMBL/GenBank/DDBJ whole genome shotgun (WGS) entry which is preliminary data.</text>
</comment>
<name>A0A152A7P6_TIELA</name>
<dbReference type="Pfam" id="PF11912">
    <property type="entry name" value="CfaA_B_C"/>
    <property type="match status" value="1"/>
</dbReference>
<keyword evidence="3" id="KW-1185">Reference proteome</keyword>
<dbReference type="Proteomes" id="UP000076078">
    <property type="component" value="Unassembled WGS sequence"/>
</dbReference>
<evidence type="ECO:0000313" key="2">
    <source>
        <dbReference type="EMBL" id="KYR02077.1"/>
    </source>
</evidence>
<proteinExistence type="predicted"/>
<dbReference type="EMBL" id="LODT01000004">
    <property type="protein sequence ID" value="KYR02077.1"/>
    <property type="molecule type" value="Genomic_DNA"/>
</dbReference>
<organism evidence="2 3">
    <name type="scientific">Tieghemostelium lacteum</name>
    <name type="common">Slime mold</name>
    <name type="synonym">Dictyostelium lacteum</name>
    <dbReference type="NCBI Taxonomy" id="361077"/>
    <lineage>
        <taxon>Eukaryota</taxon>
        <taxon>Amoebozoa</taxon>
        <taxon>Evosea</taxon>
        <taxon>Eumycetozoa</taxon>
        <taxon>Dictyostelia</taxon>
        <taxon>Dictyosteliales</taxon>
        <taxon>Raperosteliaceae</taxon>
        <taxon>Tieghemostelium</taxon>
    </lineage>
</organism>
<gene>
    <name evidence="2" type="ORF">DLAC_00877</name>
</gene>
<feature type="chain" id="PRO_5007593732" evidence="1">
    <location>
        <begin position="23"/>
        <end position="228"/>
    </location>
</feature>
<sequence>MILVNSCILLIACLFFIGNANAQLGYVNFTPMNGGDNCTGALNGTGYSWQLNTCIQFREIYYLIKYTDGSELQNSYVTFYIYKTNACNDNDPLSTSYDIGSCVELPTSWAYGWYYDTVDWAKVSVHMGPPGYIAPQAYRNTLYQVGDSACQTNYLVYFYYTNDLQFSNTLQTYTYWCQNNDPMQKVCTEGTGCITTSIAINCQTSSDEEDDFMDDIVGDPDYYFTITC</sequence>
<accession>A0A152A7P6</accession>
<evidence type="ECO:0000256" key="1">
    <source>
        <dbReference type="SAM" id="SignalP"/>
    </source>
</evidence>
<dbReference type="PANTHER" id="PTHR38739">
    <property type="match status" value="1"/>
</dbReference>
<keyword evidence="1" id="KW-0732">Signal</keyword>
<dbReference type="AlphaFoldDB" id="A0A152A7P6"/>
<dbReference type="InParanoid" id="A0A152A7P6"/>
<protein>
    <submittedName>
        <fullName evidence="2">Uncharacterized protein</fullName>
    </submittedName>
</protein>